<dbReference type="InterPro" id="IPR007016">
    <property type="entry name" value="O-antigen_ligase-rel_domated"/>
</dbReference>
<feature type="transmembrane region" description="Helical" evidence="6">
    <location>
        <begin position="272"/>
        <end position="291"/>
    </location>
</feature>
<feature type="compositionally biased region" description="Basic and acidic residues" evidence="5">
    <location>
        <begin position="340"/>
        <end position="351"/>
    </location>
</feature>
<gene>
    <name evidence="8" type="ORF">GCM10010145_18350</name>
</gene>
<protein>
    <recommendedName>
        <fullName evidence="7">O-antigen ligase-related domain-containing protein</fullName>
    </recommendedName>
</protein>
<keyword evidence="3 6" id="KW-1133">Transmembrane helix</keyword>
<dbReference type="GO" id="GO:0016020">
    <property type="term" value="C:membrane"/>
    <property type="evidence" value="ECO:0007669"/>
    <property type="project" value="UniProtKB-SubCell"/>
</dbReference>
<feature type="transmembrane region" description="Helical" evidence="6">
    <location>
        <begin position="20"/>
        <end position="39"/>
    </location>
</feature>
<dbReference type="PANTHER" id="PTHR37422:SF13">
    <property type="entry name" value="LIPOPOLYSACCHARIDE BIOSYNTHESIS PROTEIN PA4999-RELATED"/>
    <property type="match status" value="1"/>
</dbReference>
<feature type="transmembrane region" description="Helical" evidence="6">
    <location>
        <begin position="176"/>
        <end position="197"/>
    </location>
</feature>
<accession>A0A918EPD8</accession>
<feature type="transmembrane region" description="Helical" evidence="6">
    <location>
        <begin position="135"/>
        <end position="164"/>
    </location>
</feature>
<evidence type="ECO:0000256" key="3">
    <source>
        <dbReference type="ARBA" id="ARBA00022989"/>
    </source>
</evidence>
<reference evidence="8" key="2">
    <citation type="submission" date="2020-09" db="EMBL/GenBank/DDBJ databases">
        <authorList>
            <person name="Sun Q."/>
            <person name="Ohkuma M."/>
        </authorList>
    </citation>
    <scope>NUCLEOTIDE SEQUENCE</scope>
    <source>
        <strain evidence="8">JCM 3131</strain>
    </source>
</reference>
<keyword evidence="9" id="KW-1185">Reference proteome</keyword>
<dbReference type="EMBL" id="BMQK01000003">
    <property type="protein sequence ID" value="GGQ49748.1"/>
    <property type="molecule type" value="Genomic_DNA"/>
</dbReference>
<feature type="region of interest" description="Disordered" evidence="5">
    <location>
        <begin position="338"/>
        <end position="384"/>
    </location>
</feature>
<name>A0A918EPD8_9ACTN</name>
<evidence type="ECO:0000256" key="5">
    <source>
        <dbReference type="SAM" id="MobiDB-lite"/>
    </source>
</evidence>
<keyword evidence="2 6" id="KW-0812">Transmembrane</keyword>
<dbReference type="AlphaFoldDB" id="A0A918EPD8"/>
<dbReference type="Proteomes" id="UP000620156">
    <property type="component" value="Unassembled WGS sequence"/>
</dbReference>
<evidence type="ECO:0000256" key="4">
    <source>
        <dbReference type="ARBA" id="ARBA00023136"/>
    </source>
</evidence>
<dbReference type="Pfam" id="PF04932">
    <property type="entry name" value="Wzy_C"/>
    <property type="match status" value="1"/>
</dbReference>
<feature type="transmembrane region" description="Helical" evidence="6">
    <location>
        <begin position="298"/>
        <end position="314"/>
    </location>
</feature>
<evidence type="ECO:0000256" key="6">
    <source>
        <dbReference type="SAM" id="Phobius"/>
    </source>
</evidence>
<proteinExistence type="predicted"/>
<comment type="caution">
    <text evidence="8">The sequence shown here is derived from an EMBL/GenBank/DDBJ whole genome shotgun (WGS) entry which is preliminary data.</text>
</comment>
<evidence type="ECO:0000313" key="8">
    <source>
        <dbReference type="EMBL" id="GGQ49748.1"/>
    </source>
</evidence>
<feature type="domain" description="O-antigen ligase-related" evidence="7">
    <location>
        <begin position="138"/>
        <end position="279"/>
    </location>
</feature>
<comment type="subcellular location">
    <subcellularLocation>
        <location evidence="1">Membrane</location>
        <topology evidence="1">Multi-pass membrane protein</topology>
    </subcellularLocation>
</comment>
<evidence type="ECO:0000256" key="2">
    <source>
        <dbReference type="ARBA" id="ARBA00022692"/>
    </source>
</evidence>
<dbReference type="PANTHER" id="PTHR37422">
    <property type="entry name" value="TEICHURONIC ACID BIOSYNTHESIS PROTEIN TUAE"/>
    <property type="match status" value="1"/>
</dbReference>
<sequence length="384" mass="36904">MGTTGAVSAAGAPAAGDRRGAADTAGVVLLGACAAWALVTAAARGGRPEGVLLAVLAVAAGYASGRICGALLPVAAPGAGALAGVSLAVTGPHVGPGQFVAPLGDAGATAALFALSAGAAACAARAARTPALRPALWLLAAGVAVAAGALGSVAGCVLSAGVLLCSLAASRVRRRALGLSVLAVTACLATGVSWAVAEDVLPGGPTTVLEDRLTSQRAALWRAALGMVHREPALGVGPGRFAELTAPAARTLSPAPDGRPHSAPLQQAAEQGLLGAALLGAVFCWLLYALWRSGRSTPLVLTAGAALTALALVATAGNALSFTTVTAAAGLLAGIATARPLDDDGGGRDGGDDGADDTAPPAPPAPSAARPTPSQRAEPCGTDE</sequence>
<reference evidence="8" key="1">
    <citation type="journal article" date="2014" name="Int. J. Syst. Evol. Microbiol.">
        <title>Complete genome sequence of Corynebacterium casei LMG S-19264T (=DSM 44701T), isolated from a smear-ripened cheese.</title>
        <authorList>
            <consortium name="US DOE Joint Genome Institute (JGI-PGF)"/>
            <person name="Walter F."/>
            <person name="Albersmeier A."/>
            <person name="Kalinowski J."/>
            <person name="Ruckert C."/>
        </authorList>
    </citation>
    <scope>NUCLEOTIDE SEQUENCE</scope>
    <source>
        <strain evidence="8">JCM 3131</strain>
    </source>
</reference>
<dbReference type="InterPro" id="IPR051533">
    <property type="entry name" value="WaaL-like"/>
</dbReference>
<evidence type="ECO:0000256" key="1">
    <source>
        <dbReference type="ARBA" id="ARBA00004141"/>
    </source>
</evidence>
<evidence type="ECO:0000259" key="7">
    <source>
        <dbReference type="Pfam" id="PF04932"/>
    </source>
</evidence>
<feature type="transmembrane region" description="Helical" evidence="6">
    <location>
        <begin position="51"/>
        <end position="72"/>
    </location>
</feature>
<organism evidence="8 9">
    <name type="scientific">Streptomyces ruber</name>
    <dbReference type="NCBI Taxonomy" id="83378"/>
    <lineage>
        <taxon>Bacteria</taxon>
        <taxon>Bacillati</taxon>
        <taxon>Actinomycetota</taxon>
        <taxon>Actinomycetes</taxon>
        <taxon>Kitasatosporales</taxon>
        <taxon>Streptomycetaceae</taxon>
        <taxon>Streptomyces</taxon>
    </lineage>
</organism>
<evidence type="ECO:0000313" key="9">
    <source>
        <dbReference type="Proteomes" id="UP000620156"/>
    </source>
</evidence>
<keyword evidence="4 6" id="KW-0472">Membrane</keyword>